<dbReference type="EMBL" id="JANFZH010000047">
    <property type="protein sequence ID" value="MCQ4841383.1"/>
    <property type="molecule type" value="Genomic_DNA"/>
</dbReference>
<dbReference type="InterPro" id="IPR050792">
    <property type="entry name" value="ADP-ribosylglycohydrolase"/>
</dbReference>
<dbReference type="PANTHER" id="PTHR16222:SF12">
    <property type="entry name" value="ADP-RIBOSYLGLYCOHYDROLASE-RELATED"/>
    <property type="match status" value="1"/>
</dbReference>
<dbReference type="InterPro" id="IPR005502">
    <property type="entry name" value="Ribosyl_crysJ1"/>
</dbReference>
<dbReference type="RefSeq" id="WP_066866093.1">
    <property type="nucleotide sequence ID" value="NZ_CABKVV010000014.1"/>
</dbReference>
<accession>A0ABT1S382</accession>
<dbReference type="PANTHER" id="PTHR16222">
    <property type="entry name" value="ADP-RIBOSYLGLYCOHYDROLASE"/>
    <property type="match status" value="1"/>
</dbReference>
<dbReference type="GeneID" id="90533194"/>
<keyword evidence="2" id="KW-1185">Reference proteome</keyword>
<comment type="caution">
    <text evidence="1">The sequence shown here is derived from an EMBL/GenBank/DDBJ whole genome shotgun (WGS) entry which is preliminary data.</text>
</comment>
<gene>
    <name evidence="1" type="ORF">NE695_15840</name>
</gene>
<evidence type="ECO:0000313" key="1">
    <source>
        <dbReference type="EMBL" id="MCQ4841383.1"/>
    </source>
</evidence>
<dbReference type="Pfam" id="PF03747">
    <property type="entry name" value="ADP_ribosyl_GH"/>
    <property type="match status" value="1"/>
</dbReference>
<sequence>MYGAILGDIAGSRFEFSRPKNFDWRTVDLFGGMSTFTDDTVLTVATKYAILKGVPYARAYGKFGRKYSWVGYGTMFKNWLNAHSEKGYNSYGNGSAMRVSFIGQYFDTLEEVEEQARISSLCTHNHVQGQKAAMATAAAVFMARTGASKKEIAGYLRKEYGYTVRKPLMFYRPFGKFDVTAMGTMPLAIRCFLESEDWESCIRNVFSVKCDTDTVACIAGGMADAYYGGTGLEEEALLRRFLIKPDDHGVFDTFLYDWATKSDVAFPEKMKQEIEN</sequence>
<reference evidence="1 2" key="1">
    <citation type="submission" date="2022-06" db="EMBL/GenBank/DDBJ databases">
        <title>Isolation of gut microbiota from human fecal samples.</title>
        <authorList>
            <person name="Pamer E.G."/>
            <person name="Barat B."/>
            <person name="Waligurski E."/>
            <person name="Medina S."/>
            <person name="Paddock L."/>
            <person name="Mostad J."/>
        </authorList>
    </citation>
    <scope>NUCLEOTIDE SEQUENCE [LARGE SCALE GENOMIC DNA]</scope>
    <source>
        <strain evidence="1 2">DFI.9.73</strain>
    </source>
</reference>
<evidence type="ECO:0000313" key="2">
    <source>
        <dbReference type="Proteomes" id="UP001524473"/>
    </source>
</evidence>
<dbReference type="Proteomes" id="UP001524473">
    <property type="component" value="Unassembled WGS sequence"/>
</dbReference>
<protein>
    <submittedName>
        <fullName evidence="1">ADP-ribosylglycohydrolase family protein</fullName>
    </submittedName>
</protein>
<organism evidence="1 2">
    <name type="scientific">Neglectibacter timonensis</name>
    <dbReference type="NCBI Taxonomy" id="1776382"/>
    <lineage>
        <taxon>Bacteria</taxon>
        <taxon>Bacillati</taxon>
        <taxon>Bacillota</taxon>
        <taxon>Clostridia</taxon>
        <taxon>Eubacteriales</taxon>
        <taxon>Oscillospiraceae</taxon>
        <taxon>Neglectibacter</taxon>
    </lineage>
</organism>
<name>A0ABT1S382_9FIRM</name>
<dbReference type="Gene3D" id="1.10.4080.10">
    <property type="entry name" value="ADP-ribosylation/Crystallin J1"/>
    <property type="match status" value="1"/>
</dbReference>
<dbReference type="SUPFAM" id="SSF101478">
    <property type="entry name" value="ADP-ribosylglycohydrolase"/>
    <property type="match status" value="1"/>
</dbReference>
<proteinExistence type="predicted"/>
<dbReference type="InterPro" id="IPR036705">
    <property type="entry name" value="Ribosyl_crysJ1_sf"/>
</dbReference>